<reference evidence="5 6" key="1">
    <citation type="submission" date="2011-10" db="EMBL/GenBank/DDBJ databases">
        <title>The Genome Sequence of Prevotella histicola F0411.</title>
        <authorList>
            <consortium name="The Broad Institute Genome Sequencing Platform"/>
            <person name="Earl A."/>
            <person name="Ward D."/>
            <person name="Feldgarden M."/>
            <person name="Gevers D."/>
            <person name="Izard J."/>
            <person name="Ganesan A."/>
            <person name="Blanton J.M."/>
            <person name="Baranova O.V."/>
            <person name="Tanner A.C."/>
            <person name="Mathney J.M.J."/>
            <person name="Dewhirst F.E."/>
            <person name="Young S.K."/>
            <person name="Zeng Q."/>
            <person name="Gargeya S."/>
            <person name="Fitzgerald M."/>
            <person name="Haas B."/>
            <person name="Abouelleil A."/>
            <person name="Alvarado L."/>
            <person name="Arachchi H.M."/>
            <person name="Berlin A."/>
            <person name="Brown A."/>
            <person name="Chapman S.B."/>
            <person name="Chen Z."/>
            <person name="Dunbar C."/>
            <person name="Freedman E."/>
            <person name="Gearin G."/>
            <person name="Gellesch M."/>
            <person name="Goldberg J."/>
            <person name="Griggs A."/>
            <person name="Gujja S."/>
            <person name="Heiman D."/>
            <person name="Howarth C."/>
            <person name="Larson L."/>
            <person name="Lui A."/>
            <person name="MacDonald P.J.P."/>
            <person name="Montmayeur A."/>
            <person name="Murphy C."/>
            <person name="Neiman D."/>
            <person name="Pearson M."/>
            <person name="Priest M."/>
            <person name="Roberts A."/>
            <person name="Saif S."/>
            <person name="Shea T."/>
            <person name="Shenoy N."/>
            <person name="Sisk P."/>
            <person name="Stolte C."/>
            <person name="Sykes S."/>
            <person name="Wortman J."/>
            <person name="Nusbaum C."/>
            <person name="Birren B."/>
        </authorList>
    </citation>
    <scope>NUCLEOTIDE SEQUENCE [LARGE SCALE GENOMIC DNA]</scope>
    <source>
        <strain evidence="5 6">F0411</strain>
    </source>
</reference>
<dbReference type="InterPro" id="IPR003593">
    <property type="entry name" value="AAA+_ATPase"/>
</dbReference>
<dbReference type="InterPro" id="IPR017871">
    <property type="entry name" value="ABC_transporter-like_CS"/>
</dbReference>
<evidence type="ECO:0000259" key="4">
    <source>
        <dbReference type="PROSITE" id="PS50893"/>
    </source>
</evidence>
<dbReference type="PROSITE" id="PS00211">
    <property type="entry name" value="ABC_TRANSPORTER_1"/>
    <property type="match status" value="1"/>
</dbReference>
<evidence type="ECO:0000256" key="2">
    <source>
        <dbReference type="ARBA" id="ARBA00022840"/>
    </source>
</evidence>
<dbReference type="GO" id="GO:0022857">
    <property type="term" value="F:transmembrane transporter activity"/>
    <property type="evidence" value="ECO:0007669"/>
    <property type="project" value="TreeGrafter"/>
</dbReference>
<dbReference type="STRING" id="857291.HMPREF9138_01130"/>
<dbReference type="InterPro" id="IPR027417">
    <property type="entry name" value="P-loop_NTPase"/>
</dbReference>
<dbReference type="PANTHER" id="PTHR24220:SF470">
    <property type="entry name" value="CELL DIVISION ATP-BINDING PROTEIN FTSE"/>
    <property type="match status" value="1"/>
</dbReference>
<protein>
    <recommendedName>
        <fullName evidence="4">ABC transporter domain-containing protein</fullName>
    </recommendedName>
</protein>
<dbReference type="Proteomes" id="UP000004597">
    <property type="component" value="Unassembled WGS sequence"/>
</dbReference>
<dbReference type="HOGENOM" id="CLU_000604_1_22_10"/>
<dbReference type="PROSITE" id="PS50893">
    <property type="entry name" value="ABC_TRANSPORTER_2"/>
    <property type="match status" value="1"/>
</dbReference>
<comment type="caution">
    <text evidence="5">The sequence shown here is derived from an EMBL/GenBank/DDBJ whole genome shotgun (WGS) entry which is preliminary data.</text>
</comment>
<dbReference type="Pfam" id="PF00005">
    <property type="entry name" value="ABC_tran"/>
    <property type="match status" value="1"/>
</dbReference>
<dbReference type="RefSeq" id="WP_008823041.1">
    <property type="nucleotide sequence ID" value="NZ_JH376763.1"/>
</dbReference>
<dbReference type="Gene3D" id="3.40.50.300">
    <property type="entry name" value="P-loop containing nucleotide triphosphate hydrolases"/>
    <property type="match status" value="1"/>
</dbReference>
<sequence>MLIDFKKVNIYQDERLILKDIDFQATEGEFIYLIGRVGSGKSSLLKTFYGELDIDQEDAEKAEVLGESVLDIKQKRIPALRRQMGIIFQDFQLLHDRSVAKNLKFVLQATGWKDKEKIKQRIREVLEQVGMIDKAAKMPSELSGGEQQRIAIARAFLNNPKIILADEPTGNLDPETASNIVSILKDTCKNGTTVIMSTHNINLLSQFPGKVYRCMEQALVPVTNEAQTKDLEEDSTSVEPLIEPVLEEEAQAEDSKE</sequence>
<gene>
    <name evidence="5" type="ORF">HMPREF9138_01130</name>
</gene>
<dbReference type="EMBL" id="AFXP01000009">
    <property type="protein sequence ID" value="EHG16294.1"/>
    <property type="molecule type" value="Genomic_DNA"/>
</dbReference>
<organism evidence="5 6">
    <name type="scientific">Prevotella histicola F0411</name>
    <dbReference type="NCBI Taxonomy" id="857291"/>
    <lineage>
        <taxon>Bacteria</taxon>
        <taxon>Pseudomonadati</taxon>
        <taxon>Bacteroidota</taxon>
        <taxon>Bacteroidia</taxon>
        <taxon>Bacteroidales</taxon>
        <taxon>Prevotellaceae</taxon>
        <taxon>Prevotella</taxon>
    </lineage>
</organism>
<keyword evidence="1" id="KW-0547">Nucleotide-binding</keyword>
<feature type="region of interest" description="Disordered" evidence="3">
    <location>
        <begin position="225"/>
        <end position="257"/>
    </location>
</feature>
<dbReference type="GeneID" id="66732026"/>
<evidence type="ECO:0000313" key="5">
    <source>
        <dbReference type="EMBL" id="EHG16294.1"/>
    </source>
</evidence>
<feature type="compositionally biased region" description="Acidic residues" evidence="3">
    <location>
        <begin position="245"/>
        <end position="257"/>
    </location>
</feature>
<evidence type="ECO:0000256" key="1">
    <source>
        <dbReference type="ARBA" id="ARBA00022741"/>
    </source>
</evidence>
<accession>G6AGA3</accession>
<dbReference type="GO" id="GO:0005886">
    <property type="term" value="C:plasma membrane"/>
    <property type="evidence" value="ECO:0007669"/>
    <property type="project" value="TreeGrafter"/>
</dbReference>
<evidence type="ECO:0000313" key="6">
    <source>
        <dbReference type="Proteomes" id="UP000004597"/>
    </source>
</evidence>
<dbReference type="AlphaFoldDB" id="G6AGA3"/>
<dbReference type="InterPro" id="IPR015854">
    <property type="entry name" value="ABC_transpr_LolD-like"/>
</dbReference>
<dbReference type="GO" id="GO:0016887">
    <property type="term" value="F:ATP hydrolysis activity"/>
    <property type="evidence" value="ECO:0007669"/>
    <property type="project" value="InterPro"/>
</dbReference>
<dbReference type="PANTHER" id="PTHR24220">
    <property type="entry name" value="IMPORT ATP-BINDING PROTEIN"/>
    <property type="match status" value="1"/>
</dbReference>
<name>G6AGA3_9BACT</name>
<feature type="domain" description="ABC transporter" evidence="4">
    <location>
        <begin position="3"/>
        <end position="241"/>
    </location>
</feature>
<dbReference type="PATRIC" id="fig|857291.3.peg.1128"/>
<dbReference type="SMART" id="SM00382">
    <property type="entry name" value="AAA"/>
    <property type="match status" value="1"/>
</dbReference>
<evidence type="ECO:0000256" key="3">
    <source>
        <dbReference type="SAM" id="MobiDB-lite"/>
    </source>
</evidence>
<dbReference type="GO" id="GO:0005524">
    <property type="term" value="F:ATP binding"/>
    <property type="evidence" value="ECO:0007669"/>
    <property type="project" value="UniProtKB-KW"/>
</dbReference>
<keyword evidence="2" id="KW-0067">ATP-binding</keyword>
<dbReference type="SUPFAM" id="SSF52540">
    <property type="entry name" value="P-loop containing nucleoside triphosphate hydrolases"/>
    <property type="match status" value="1"/>
</dbReference>
<keyword evidence="6" id="KW-1185">Reference proteome</keyword>
<dbReference type="InterPro" id="IPR003439">
    <property type="entry name" value="ABC_transporter-like_ATP-bd"/>
</dbReference>
<proteinExistence type="predicted"/>